<feature type="transmembrane region" description="Helical" evidence="1">
    <location>
        <begin position="227"/>
        <end position="246"/>
    </location>
</feature>
<accession>A0A1G8NHU6</accession>
<dbReference type="Pfam" id="PF11750">
    <property type="entry name" value="DUF3307"/>
    <property type="match status" value="1"/>
</dbReference>
<dbReference type="Proteomes" id="UP000198525">
    <property type="component" value="Unassembled WGS sequence"/>
</dbReference>
<gene>
    <name evidence="2" type="ORF">SAMN04487954_101337</name>
</gene>
<keyword evidence="1" id="KW-0472">Membrane</keyword>
<keyword evidence="3" id="KW-1185">Reference proteome</keyword>
<evidence type="ECO:0000313" key="3">
    <source>
        <dbReference type="Proteomes" id="UP000198525"/>
    </source>
</evidence>
<reference evidence="2 3" key="1">
    <citation type="submission" date="2016-10" db="EMBL/GenBank/DDBJ databases">
        <authorList>
            <person name="de Groot N.N."/>
        </authorList>
    </citation>
    <scope>NUCLEOTIDE SEQUENCE [LARGE SCALE GENOMIC DNA]</scope>
    <source>
        <strain evidence="2 3">CGMCC 1.6133</strain>
    </source>
</reference>
<dbReference type="AlphaFoldDB" id="A0A1G8NHU6"/>
<feature type="transmembrane region" description="Helical" evidence="1">
    <location>
        <begin position="69"/>
        <end position="87"/>
    </location>
</feature>
<evidence type="ECO:0008006" key="4">
    <source>
        <dbReference type="Google" id="ProtNLM"/>
    </source>
</evidence>
<organism evidence="2 3">
    <name type="scientific">Billgrantia gudaonensis</name>
    <dbReference type="NCBI Taxonomy" id="376427"/>
    <lineage>
        <taxon>Bacteria</taxon>
        <taxon>Pseudomonadati</taxon>
        <taxon>Pseudomonadota</taxon>
        <taxon>Gammaproteobacteria</taxon>
        <taxon>Oceanospirillales</taxon>
        <taxon>Halomonadaceae</taxon>
        <taxon>Billgrantia</taxon>
    </lineage>
</organism>
<keyword evidence="1" id="KW-0812">Transmembrane</keyword>
<sequence length="252" mass="27173">MTAAELAVLLALLLAHLAGDFLLQPLAWVEDRQHRKHRSRHLIHHVLVHGALTFAVLAVAGLSMADAPGLVAALVGAVAVIVSHWLIDLAKARLPPGRLRWFLLDQALHWLVLAGVWLVWLGSARPLDAAVGWLVSPETLGVATAYLLVTRPAAFAIALAMQRWSEQLSAPGTLARAGTRIGMLERTLVLTLALLDQLAAVGFLLVAKSVLRFGDLREAQDRKLTEYVLLGTLLSVTSALLLGLVLRRLLAA</sequence>
<name>A0A1G8NHU6_9GAMM</name>
<keyword evidence="1" id="KW-1133">Transmembrane helix</keyword>
<dbReference type="EMBL" id="FNES01000001">
    <property type="protein sequence ID" value="SDI79804.1"/>
    <property type="molecule type" value="Genomic_DNA"/>
</dbReference>
<proteinExistence type="predicted"/>
<feature type="transmembrane region" description="Helical" evidence="1">
    <location>
        <begin position="140"/>
        <end position="161"/>
    </location>
</feature>
<feature type="transmembrane region" description="Helical" evidence="1">
    <location>
        <begin position="41"/>
        <end position="63"/>
    </location>
</feature>
<feature type="transmembrane region" description="Helical" evidence="1">
    <location>
        <begin position="188"/>
        <end position="207"/>
    </location>
</feature>
<dbReference type="InterPro" id="IPR021737">
    <property type="entry name" value="Phage_phiKZ_Orf197"/>
</dbReference>
<feature type="transmembrane region" description="Helical" evidence="1">
    <location>
        <begin position="99"/>
        <end position="120"/>
    </location>
</feature>
<evidence type="ECO:0000313" key="2">
    <source>
        <dbReference type="EMBL" id="SDI79804.1"/>
    </source>
</evidence>
<protein>
    <recommendedName>
        <fullName evidence="4">DUF3307 domain-containing protein</fullName>
    </recommendedName>
</protein>
<dbReference type="OrthoDB" id="8536716at2"/>
<evidence type="ECO:0000256" key="1">
    <source>
        <dbReference type="SAM" id="Phobius"/>
    </source>
</evidence>
<dbReference type="RefSeq" id="WP_089682418.1">
    <property type="nucleotide sequence ID" value="NZ_FNES01000001.1"/>
</dbReference>
<feature type="transmembrane region" description="Helical" evidence="1">
    <location>
        <begin position="6"/>
        <end position="29"/>
    </location>
</feature>
<dbReference type="STRING" id="376427.SAMN04487954_101337"/>